<dbReference type="InterPro" id="IPR036188">
    <property type="entry name" value="FAD/NAD-bd_sf"/>
</dbReference>
<dbReference type="Gene3D" id="3.30.9.10">
    <property type="entry name" value="D-Amino Acid Oxidase, subunit A, domain 2"/>
    <property type="match status" value="1"/>
</dbReference>
<dbReference type="Gene3D" id="3.50.50.60">
    <property type="entry name" value="FAD/NAD(P)-binding domain"/>
    <property type="match status" value="1"/>
</dbReference>
<dbReference type="PANTHER" id="PTHR39963">
    <property type="entry name" value="SLL0983 PROTEIN"/>
    <property type="match status" value="1"/>
</dbReference>
<evidence type="ECO:0000256" key="5">
    <source>
        <dbReference type="ARBA" id="ARBA00022691"/>
    </source>
</evidence>
<evidence type="ECO:0000256" key="7">
    <source>
        <dbReference type="ARBA" id="ARBA00022827"/>
    </source>
</evidence>
<name>A0ABS7WT90_9BACT</name>
<dbReference type="Pfam" id="PF05430">
    <property type="entry name" value="Methyltransf_30"/>
    <property type="match status" value="1"/>
</dbReference>
<keyword evidence="3" id="KW-0285">Flavoprotein</keyword>
<evidence type="ECO:0000256" key="4">
    <source>
        <dbReference type="ARBA" id="ARBA00022679"/>
    </source>
</evidence>
<dbReference type="SUPFAM" id="SSF51905">
    <property type="entry name" value="FAD/NAD(P)-binding domain"/>
    <property type="match status" value="1"/>
</dbReference>
<evidence type="ECO:0000256" key="9">
    <source>
        <dbReference type="ARBA" id="ARBA00023268"/>
    </source>
</evidence>
<accession>A0ABS7WT90</accession>
<keyword evidence="1" id="KW-0963">Cytoplasm</keyword>
<keyword evidence="13" id="KW-1185">Reference proteome</keyword>
<gene>
    <name evidence="12" type="primary">mnmC</name>
    <name evidence="12" type="ORF">AVCANL283_05300</name>
</gene>
<keyword evidence="4" id="KW-0808">Transferase</keyword>
<dbReference type="Pfam" id="PF01266">
    <property type="entry name" value="DAO"/>
    <property type="match status" value="1"/>
</dbReference>
<keyword evidence="2" id="KW-0489">Methyltransferase</keyword>
<keyword evidence="6" id="KW-0819">tRNA processing</keyword>
<organism evidence="12 13">
    <name type="scientific">Campylobacter canadensis</name>
    <dbReference type="NCBI Taxonomy" id="449520"/>
    <lineage>
        <taxon>Bacteria</taxon>
        <taxon>Pseudomonadati</taxon>
        <taxon>Campylobacterota</taxon>
        <taxon>Epsilonproteobacteria</taxon>
        <taxon>Campylobacterales</taxon>
        <taxon>Campylobacteraceae</taxon>
        <taxon>Campylobacter</taxon>
    </lineage>
</organism>
<keyword evidence="7" id="KW-0274">FAD</keyword>
<evidence type="ECO:0000313" key="12">
    <source>
        <dbReference type="EMBL" id="MBZ7987517.1"/>
    </source>
</evidence>
<keyword evidence="9" id="KW-0511">Multifunctional enzyme</keyword>
<protein>
    <submittedName>
        <fullName evidence="12">Bifunctional tRNA (5-methylaminomethyl-2-thiouridine)(34)-methyltransferase MnmD/FAD-dependent 5-carboxymethylaminomethyl-2-thiouridine(34) oxidoreductase MnmC</fullName>
    </submittedName>
</protein>
<dbReference type="Gene3D" id="3.40.50.150">
    <property type="entry name" value="Vaccinia Virus protein VP39"/>
    <property type="match status" value="1"/>
</dbReference>
<sequence>MNLAKTILKSGEFFSLDFDDFYYNIKDPLKERNEIYVNNAFDTDKSHINILEFGFGLGLNFLLSLKKAKECNKTFTYTAIENYYQDINTLKDVAKKFNLDLADEFIQNYPLAQKGSYLIQINNTRLNLIFADINEALNKIDFCFDVIFADGFSPNKNSQMFSTNTIKQAKKCLKQDGILLSYSSNSAFLKALEENDFLIKKFSIGLKRESTKAILKSKDDKNLTNYFAKNYLKVQNIAIIGSGICAANLAYELRDFNVSIFEKNSTIASAASSNKIGNLSALIQNPASLLGEFSFFAYLQSSAFYKSLGIKLNGILEHAFNDELKKRFLLQKDNKYIKHIFDFAYLKDGGSIRPQELCKMLINLSKAKIFLNTYICNAKEDNNQVILTDSNDNKYYFDAVIFASGYESMYYFKSLPLSFQRGQVSYVKDEKQCKIALSSKAYLSTAANGIRALGATYLRNEIKSANDEDDLINKNNLLEFFDRKINIIDNNVGYRSYSSDRFAIVGAYLDDSEYITKYKDLFWTKNKTQEKIQQSRIFVNIAHGSRAFSTSLCCARLISSYFKNTPSYMFSTYEHALHPARFIIRKLKKGLI</sequence>
<comment type="caution">
    <text evidence="12">The sequence shown here is derived from an EMBL/GenBank/DDBJ whole genome shotgun (WGS) entry which is preliminary data.</text>
</comment>
<evidence type="ECO:0000256" key="1">
    <source>
        <dbReference type="ARBA" id="ARBA00022490"/>
    </source>
</evidence>
<dbReference type="InterPro" id="IPR017610">
    <property type="entry name" value="tRNA_S-uridine_synth_MnmC_C"/>
</dbReference>
<feature type="domain" description="MnmC-like methyltransferase" evidence="11">
    <location>
        <begin position="101"/>
        <end position="215"/>
    </location>
</feature>
<evidence type="ECO:0000259" key="11">
    <source>
        <dbReference type="Pfam" id="PF05430"/>
    </source>
</evidence>
<dbReference type="RefSeq" id="WP_224316048.1">
    <property type="nucleotide sequence ID" value="NZ_JACGBB010000009.1"/>
</dbReference>
<dbReference type="PANTHER" id="PTHR39963:SF1">
    <property type="entry name" value="MNMC-LIKE METHYLTRANSFERASE DOMAIN-CONTAINING PROTEIN"/>
    <property type="match status" value="1"/>
</dbReference>
<dbReference type="InterPro" id="IPR008471">
    <property type="entry name" value="MnmC-like_methylTransf"/>
</dbReference>
<dbReference type="InterPro" id="IPR006076">
    <property type="entry name" value="FAD-dep_OxRdtase"/>
</dbReference>
<evidence type="ECO:0000256" key="3">
    <source>
        <dbReference type="ARBA" id="ARBA00022630"/>
    </source>
</evidence>
<dbReference type="EMBL" id="JACGBB010000009">
    <property type="protein sequence ID" value="MBZ7987517.1"/>
    <property type="molecule type" value="Genomic_DNA"/>
</dbReference>
<reference evidence="12 13" key="1">
    <citation type="submission" date="2020-07" db="EMBL/GenBank/DDBJ databases">
        <title>Transfer of Campylobacter canadensis to the novel genus Avispirillum gen. nov., that also includes two novel species recovered from migratory waterfowl: Avispirillum anseris sp. nov. and Avispirillum brantae sp. nov.</title>
        <authorList>
            <person name="Miller W.G."/>
            <person name="Chapman M.H."/>
            <person name="Yee E."/>
            <person name="Inglis G.D."/>
        </authorList>
    </citation>
    <scope>NUCLEOTIDE SEQUENCE [LARGE SCALE GENOMIC DNA]</scope>
    <source>
        <strain evidence="12 13">L283</strain>
    </source>
</reference>
<evidence type="ECO:0000313" key="13">
    <source>
        <dbReference type="Proteomes" id="UP000786183"/>
    </source>
</evidence>
<proteinExistence type="predicted"/>
<evidence type="ECO:0000256" key="6">
    <source>
        <dbReference type="ARBA" id="ARBA00022694"/>
    </source>
</evidence>
<dbReference type="InterPro" id="IPR029063">
    <property type="entry name" value="SAM-dependent_MTases_sf"/>
</dbReference>
<keyword evidence="5" id="KW-0949">S-adenosyl-L-methionine</keyword>
<evidence type="ECO:0000256" key="8">
    <source>
        <dbReference type="ARBA" id="ARBA00023002"/>
    </source>
</evidence>
<keyword evidence="8" id="KW-0560">Oxidoreductase</keyword>
<feature type="domain" description="FAD dependent oxidoreductase" evidence="10">
    <location>
        <begin position="237"/>
        <end position="559"/>
    </location>
</feature>
<dbReference type="NCBIfam" id="TIGR03197">
    <property type="entry name" value="MnmC_Cterm"/>
    <property type="match status" value="1"/>
</dbReference>
<evidence type="ECO:0000259" key="10">
    <source>
        <dbReference type="Pfam" id="PF01266"/>
    </source>
</evidence>
<evidence type="ECO:0000256" key="2">
    <source>
        <dbReference type="ARBA" id="ARBA00022603"/>
    </source>
</evidence>
<dbReference type="Proteomes" id="UP000786183">
    <property type="component" value="Unassembled WGS sequence"/>
</dbReference>
<dbReference type="SUPFAM" id="SSF53335">
    <property type="entry name" value="S-adenosyl-L-methionine-dependent methyltransferases"/>
    <property type="match status" value="1"/>
</dbReference>
<dbReference type="NCBIfam" id="NF002481">
    <property type="entry name" value="PRK01747.1-2"/>
    <property type="match status" value="1"/>
</dbReference>